<sequence length="359" mass="38953">MTQVTLENVSKSFNETVVISDFNLAIENKEFVVLVGPSGCGKTTTLRMIAGLEQASGGVIRFGERDVTGLRPGKRNCAMVFQNYALYPHMTVAQNITYGMRVRGAPEAEVKEALANAARILDLEPYLDRLPKKLSGGQRQRVAIGRALVRKPDVYLFDEPLSNLDAKLRIEMRVEIRDLHRRLGTTIVYVTHDQVEAMTMADRVVVMNEGRIEQAADPITLYREPANLFVAGFIGAPSMNFLPGAISQGTFTGADGCSFPIPPQRLASGTDCAKAVCGVRPEHILAEASGPAKVKQKVKVVEPLGPHTLQVGMVGDVQFTAQVPAARKVSPDDVVELGLDLDELHFFDAATGKVLPKGS</sequence>
<evidence type="ECO:0000259" key="4">
    <source>
        <dbReference type="PROSITE" id="PS50893"/>
    </source>
</evidence>
<dbReference type="InterPro" id="IPR003593">
    <property type="entry name" value="AAA+_ATPase"/>
</dbReference>
<keyword evidence="2" id="KW-0547">Nucleotide-binding</keyword>
<name>A0A930UFA9_9GAMM</name>
<feature type="domain" description="ABC transporter" evidence="4">
    <location>
        <begin position="4"/>
        <end position="234"/>
    </location>
</feature>
<dbReference type="PANTHER" id="PTHR43875">
    <property type="entry name" value="MALTODEXTRIN IMPORT ATP-BINDING PROTEIN MSMX"/>
    <property type="match status" value="1"/>
</dbReference>
<dbReference type="Gene3D" id="2.40.50.140">
    <property type="entry name" value="Nucleic acid-binding proteins"/>
    <property type="match status" value="1"/>
</dbReference>
<dbReference type="InterPro" id="IPR027417">
    <property type="entry name" value="P-loop_NTPase"/>
</dbReference>
<dbReference type="Gene3D" id="2.40.50.100">
    <property type="match status" value="1"/>
</dbReference>
<accession>A0A930UFA9</accession>
<dbReference type="SUPFAM" id="SSF52540">
    <property type="entry name" value="P-loop containing nucleoside triphosphate hydrolases"/>
    <property type="match status" value="1"/>
</dbReference>
<dbReference type="FunFam" id="3.40.50.300:FF:000042">
    <property type="entry name" value="Maltose/maltodextrin ABC transporter, ATP-binding protein"/>
    <property type="match status" value="1"/>
</dbReference>
<dbReference type="GO" id="GO:0140359">
    <property type="term" value="F:ABC-type transporter activity"/>
    <property type="evidence" value="ECO:0007669"/>
    <property type="project" value="InterPro"/>
</dbReference>
<proteinExistence type="predicted"/>
<dbReference type="InterPro" id="IPR012340">
    <property type="entry name" value="NA-bd_OB-fold"/>
</dbReference>
<dbReference type="InterPro" id="IPR015855">
    <property type="entry name" value="ABC_transpr_MalK-like"/>
</dbReference>
<protein>
    <submittedName>
        <fullName evidence="5">Sn-glycerol-3-phosphate ABC transporter ATP-binding protein UgpC</fullName>
    </submittedName>
</protein>
<dbReference type="PANTHER" id="PTHR43875:SF10">
    <property type="entry name" value="BLL2173 PROTEIN"/>
    <property type="match status" value="1"/>
</dbReference>
<dbReference type="EMBL" id="JADHEI010000033">
    <property type="protein sequence ID" value="MBF2735357.1"/>
    <property type="molecule type" value="Genomic_DNA"/>
</dbReference>
<keyword evidence="3 5" id="KW-0067">ATP-binding</keyword>
<dbReference type="CDD" id="cd03301">
    <property type="entry name" value="ABC_MalK_N"/>
    <property type="match status" value="1"/>
</dbReference>
<dbReference type="InterPro" id="IPR040582">
    <property type="entry name" value="OB_MalK-like"/>
</dbReference>
<reference evidence="5" key="1">
    <citation type="submission" date="2020-10" db="EMBL/GenBank/DDBJ databases">
        <title>An improved Amphimedon queenslandica hologenome assembly reveals how three proteobacterial symbionts can extend the metabolic phenotypic of their marine sponge host.</title>
        <authorList>
            <person name="Degnan B."/>
            <person name="Degnan S."/>
            <person name="Xiang X."/>
        </authorList>
    </citation>
    <scope>NUCLEOTIDE SEQUENCE</scope>
    <source>
        <strain evidence="5">AqS2</strain>
    </source>
</reference>
<dbReference type="GO" id="GO:0016887">
    <property type="term" value="F:ATP hydrolysis activity"/>
    <property type="evidence" value="ECO:0007669"/>
    <property type="project" value="InterPro"/>
</dbReference>
<evidence type="ECO:0000256" key="2">
    <source>
        <dbReference type="ARBA" id="ARBA00022741"/>
    </source>
</evidence>
<dbReference type="PROSITE" id="PS50893">
    <property type="entry name" value="ABC_TRANSPORTER_2"/>
    <property type="match status" value="1"/>
</dbReference>
<dbReference type="Proteomes" id="UP000604381">
    <property type="component" value="Unassembled WGS sequence"/>
</dbReference>
<dbReference type="GO" id="GO:0008643">
    <property type="term" value="P:carbohydrate transport"/>
    <property type="evidence" value="ECO:0007669"/>
    <property type="project" value="InterPro"/>
</dbReference>
<comment type="caution">
    <text evidence="5">The sequence shown here is derived from an EMBL/GenBank/DDBJ whole genome shotgun (WGS) entry which is preliminary data.</text>
</comment>
<dbReference type="Pfam" id="PF17912">
    <property type="entry name" value="OB_MalK"/>
    <property type="match status" value="1"/>
</dbReference>
<dbReference type="InterPro" id="IPR008995">
    <property type="entry name" value="Mo/tungstate-bd_C_term_dom"/>
</dbReference>
<dbReference type="GO" id="GO:0055052">
    <property type="term" value="C:ATP-binding cassette (ABC) transporter complex, substrate-binding subunit-containing"/>
    <property type="evidence" value="ECO:0007669"/>
    <property type="project" value="TreeGrafter"/>
</dbReference>
<evidence type="ECO:0000313" key="6">
    <source>
        <dbReference type="Proteomes" id="UP000604381"/>
    </source>
</evidence>
<dbReference type="SMART" id="SM00382">
    <property type="entry name" value="AAA"/>
    <property type="match status" value="1"/>
</dbReference>
<dbReference type="PROSITE" id="PS00211">
    <property type="entry name" value="ABC_TRANSPORTER_1"/>
    <property type="match status" value="1"/>
</dbReference>
<dbReference type="AlphaFoldDB" id="A0A930UFA9"/>
<evidence type="ECO:0000313" key="5">
    <source>
        <dbReference type="EMBL" id="MBF2735357.1"/>
    </source>
</evidence>
<evidence type="ECO:0000256" key="1">
    <source>
        <dbReference type="ARBA" id="ARBA00022448"/>
    </source>
</evidence>
<dbReference type="Gene3D" id="3.40.50.300">
    <property type="entry name" value="P-loop containing nucleotide triphosphate hydrolases"/>
    <property type="match status" value="1"/>
</dbReference>
<dbReference type="NCBIfam" id="NF008653">
    <property type="entry name" value="PRK11650.1"/>
    <property type="match status" value="1"/>
</dbReference>
<keyword evidence="1" id="KW-0813">Transport</keyword>
<dbReference type="SUPFAM" id="SSF50331">
    <property type="entry name" value="MOP-like"/>
    <property type="match status" value="1"/>
</dbReference>
<dbReference type="InterPro" id="IPR003439">
    <property type="entry name" value="ABC_transporter-like_ATP-bd"/>
</dbReference>
<organism evidence="5 6">
    <name type="scientific">Candidatus Amphirhobacter heronislandensis</name>
    <dbReference type="NCBI Taxonomy" id="1732024"/>
    <lineage>
        <taxon>Bacteria</taxon>
        <taxon>Pseudomonadati</taxon>
        <taxon>Pseudomonadota</taxon>
        <taxon>Gammaproteobacteria</taxon>
        <taxon>Candidatus Tethybacterales</taxon>
        <taxon>Candidatus Tethybacteraceae</taxon>
        <taxon>Candidatus Amphirhobacter</taxon>
    </lineage>
</organism>
<dbReference type="InterPro" id="IPR047641">
    <property type="entry name" value="ABC_transpr_MalK/UgpC-like"/>
</dbReference>
<dbReference type="InterPro" id="IPR017871">
    <property type="entry name" value="ABC_transporter-like_CS"/>
</dbReference>
<dbReference type="Pfam" id="PF00005">
    <property type="entry name" value="ABC_tran"/>
    <property type="match status" value="1"/>
</dbReference>
<dbReference type="GO" id="GO:0005524">
    <property type="term" value="F:ATP binding"/>
    <property type="evidence" value="ECO:0007669"/>
    <property type="project" value="UniProtKB-KW"/>
</dbReference>
<keyword evidence="6" id="KW-1185">Reference proteome</keyword>
<evidence type="ECO:0000256" key="3">
    <source>
        <dbReference type="ARBA" id="ARBA00022840"/>
    </source>
</evidence>
<gene>
    <name evidence="5" type="primary">ugpC</name>
    <name evidence="5" type="ORF">ISN26_04645</name>
</gene>